<dbReference type="AlphaFoldDB" id="A0AA38GEH1"/>
<name>A0AA38GEH1_TAXCH</name>
<dbReference type="Proteomes" id="UP000824469">
    <property type="component" value="Unassembled WGS sequence"/>
</dbReference>
<evidence type="ECO:0000313" key="1">
    <source>
        <dbReference type="EMBL" id="KAH9320320.1"/>
    </source>
</evidence>
<dbReference type="EMBL" id="JAHRHJ020000004">
    <property type="protein sequence ID" value="KAH9320320.1"/>
    <property type="molecule type" value="Genomic_DNA"/>
</dbReference>
<reference evidence="1 2" key="1">
    <citation type="journal article" date="2021" name="Nat. Plants">
        <title>The Taxus genome provides insights into paclitaxel biosynthesis.</title>
        <authorList>
            <person name="Xiong X."/>
            <person name="Gou J."/>
            <person name="Liao Q."/>
            <person name="Li Y."/>
            <person name="Zhou Q."/>
            <person name="Bi G."/>
            <person name="Li C."/>
            <person name="Du R."/>
            <person name="Wang X."/>
            <person name="Sun T."/>
            <person name="Guo L."/>
            <person name="Liang H."/>
            <person name="Lu P."/>
            <person name="Wu Y."/>
            <person name="Zhang Z."/>
            <person name="Ro D.K."/>
            <person name="Shang Y."/>
            <person name="Huang S."/>
            <person name="Yan J."/>
        </authorList>
    </citation>
    <scope>NUCLEOTIDE SEQUENCE [LARGE SCALE GENOMIC DNA]</scope>
    <source>
        <strain evidence="1">Ta-2019</strain>
    </source>
</reference>
<keyword evidence="2" id="KW-1185">Reference proteome</keyword>
<organism evidence="1 2">
    <name type="scientific">Taxus chinensis</name>
    <name type="common">Chinese yew</name>
    <name type="synonym">Taxus wallichiana var. chinensis</name>
    <dbReference type="NCBI Taxonomy" id="29808"/>
    <lineage>
        <taxon>Eukaryota</taxon>
        <taxon>Viridiplantae</taxon>
        <taxon>Streptophyta</taxon>
        <taxon>Embryophyta</taxon>
        <taxon>Tracheophyta</taxon>
        <taxon>Spermatophyta</taxon>
        <taxon>Pinopsida</taxon>
        <taxon>Pinidae</taxon>
        <taxon>Conifers II</taxon>
        <taxon>Cupressales</taxon>
        <taxon>Taxaceae</taxon>
        <taxon>Taxus</taxon>
    </lineage>
</organism>
<proteinExistence type="predicted"/>
<feature type="non-terminal residue" evidence="1">
    <location>
        <position position="63"/>
    </location>
</feature>
<protein>
    <submittedName>
        <fullName evidence="1">Uncharacterized protein</fullName>
    </submittedName>
</protein>
<gene>
    <name evidence="1" type="ORF">KI387_022089</name>
</gene>
<comment type="caution">
    <text evidence="1">The sequence shown here is derived from an EMBL/GenBank/DDBJ whole genome shotgun (WGS) entry which is preliminary data.</text>
</comment>
<sequence>MPRVIHVAERGKNSKIRFGLLRALNLQIAISFDPELGFPRSLYQRKAVEMLYMILGSISSFGA</sequence>
<accession>A0AA38GEH1</accession>
<evidence type="ECO:0000313" key="2">
    <source>
        <dbReference type="Proteomes" id="UP000824469"/>
    </source>
</evidence>